<protein>
    <submittedName>
        <fullName evidence="3">2-deoxystreptamine N-acetyl-D-glucosaminyltransferase/2-deoxystreptamine glucosyltransferase</fullName>
    </submittedName>
</protein>
<dbReference type="OrthoDB" id="9806653at2"/>
<feature type="domain" description="Glycosyltransferase subfamily 4-like N-terminal" evidence="2">
    <location>
        <begin position="34"/>
        <end position="224"/>
    </location>
</feature>
<dbReference type="PANTHER" id="PTHR45947">
    <property type="entry name" value="SULFOQUINOVOSYL TRANSFERASE SQD2"/>
    <property type="match status" value="1"/>
</dbReference>
<evidence type="ECO:0000259" key="1">
    <source>
        <dbReference type="Pfam" id="PF00534"/>
    </source>
</evidence>
<dbReference type="Proteomes" id="UP000253034">
    <property type="component" value="Unassembled WGS sequence"/>
</dbReference>
<dbReference type="Pfam" id="PF00534">
    <property type="entry name" value="Glycos_transf_1"/>
    <property type="match status" value="1"/>
</dbReference>
<reference evidence="3 4" key="1">
    <citation type="submission" date="2018-07" db="EMBL/GenBank/DDBJ databases">
        <title>Genomic Encyclopedia of Type Strains, Phase IV (KMG-IV): sequencing the most valuable type-strain genomes for metagenomic binning, comparative biology and taxonomic classification.</title>
        <authorList>
            <person name="Goeker M."/>
        </authorList>
    </citation>
    <scope>NUCLEOTIDE SEQUENCE [LARGE SCALE GENOMIC DNA]</scope>
    <source>
        <strain evidence="3 4">DSM 27016</strain>
    </source>
</reference>
<dbReference type="SUPFAM" id="SSF53756">
    <property type="entry name" value="UDP-Glycosyltransferase/glycogen phosphorylase"/>
    <property type="match status" value="1"/>
</dbReference>
<evidence type="ECO:0000259" key="2">
    <source>
        <dbReference type="Pfam" id="PF13439"/>
    </source>
</evidence>
<keyword evidence="4" id="KW-1185">Reference proteome</keyword>
<name>A0A369ASF2_9FIRM</name>
<gene>
    <name evidence="3" type="ORF">DFR58_12723</name>
</gene>
<dbReference type="Gene3D" id="3.40.50.2000">
    <property type="entry name" value="Glycogen Phosphorylase B"/>
    <property type="match status" value="2"/>
</dbReference>
<evidence type="ECO:0000313" key="4">
    <source>
        <dbReference type="Proteomes" id="UP000253034"/>
    </source>
</evidence>
<dbReference type="InterPro" id="IPR050194">
    <property type="entry name" value="Glycosyltransferase_grp1"/>
</dbReference>
<feature type="domain" description="Glycosyl transferase family 1" evidence="1">
    <location>
        <begin position="243"/>
        <end position="401"/>
    </location>
</feature>
<dbReference type="InterPro" id="IPR001296">
    <property type="entry name" value="Glyco_trans_1"/>
</dbReference>
<dbReference type="InterPro" id="IPR028098">
    <property type="entry name" value="Glyco_trans_4-like_N"/>
</dbReference>
<proteinExistence type="predicted"/>
<dbReference type="GO" id="GO:0016758">
    <property type="term" value="F:hexosyltransferase activity"/>
    <property type="evidence" value="ECO:0007669"/>
    <property type="project" value="TreeGrafter"/>
</dbReference>
<evidence type="ECO:0000313" key="3">
    <source>
        <dbReference type="EMBL" id="RCX11147.1"/>
    </source>
</evidence>
<organism evidence="3 4">
    <name type="scientific">Anaerobacterium chartisolvens</name>
    <dbReference type="NCBI Taxonomy" id="1297424"/>
    <lineage>
        <taxon>Bacteria</taxon>
        <taxon>Bacillati</taxon>
        <taxon>Bacillota</taxon>
        <taxon>Clostridia</taxon>
        <taxon>Eubacteriales</taxon>
        <taxon>Oscillospiraceae</taxon>
        <taxon>Anaerobacterium</taxon>
    </lineage>
</organism>
<sequence length="425" mass="47964">MCKGESYIRILRLTPHFYYPPGIVSEWKVHLDPIGGMQTQIFRMTTALSKLGIAQKVLTIGMKNAPKTWRINKNTEICSSNIPIIPIRSRVRGTVGLNIYWGVGVCLRVISLLLTSLFNKKNSWDLIHSHCSGVAAPLIVGLLSKWILKKPLVYTVHCCRIGTYEPMNRFDRLINKYVVKIEGYCLGKADSVITLTERTKKLLTSSYKNVTSEKVFVIPDIISIEEFNQNINESNLEYFYNSFGVPRDKPVISFVGRIAHEKGWKYFLEAVRLCDNKDFHAVFCGDGNEREYLDKMVDDYCLKDRVTITGFIPNSLVAAGIYISDIMVIPSVHEELGSVLLEVASLKKPVIASAVGGLTENITNNTSGILVKPKSPEMIAQSIDFILSNKEMGKKFGANLYNHVRDNFHESKELNKLIDCYKNLI</sequence>
<comment type="caution">
    <text evidence="3">The sequence shown here is derived from an EMBL/GenBank/DDBJ whole genome shotgun (WGS) entry which is preliminary data.</text>
</comment>
<accession>A0A369ASF2</accession>
<keyword evidence="3" id="KW-0808">Transferase</keyword>
<dbReference type="AlphaFoldDB" id="A0A369ASF2"/>
<dbReference type="PANTHER" id="PTHR45947:SF3">
    <property type="entry name" value="SULFOQUINOVOSYL TRANSFERASE SQD2"/>
    <property type="match status" value="1"/>
</dbReference>
<dbReference type="Pfam" id="PF13439">
    <property type="entry name" value="Glyco_transf_4"/>
    <property type="match status" value="1"/>
</dbReference>
<dbReference type="EMBL" id="QPJT01000027">
    <property type="protein sequence ID" value="RCX11147.1"/>
    <property type="molecule type" value="Genomic_DNA"/>
</dbReference>
<dbReference type="CDD" id="cd03819">
    <property type="entry name" value="GT4_WavL-like"/>
    <property type="match status" value="1"/>
</dbReference>